<dbReference type="RefSeq" id="WP_262397783.1">
    <property type="nucleotide sequence ID" value="NZ_JACRTC010000004.1"/>
</dbReference>
<accession>A0A926EFE0</accession>
<dbReference type="EMBL" id="JACRTC010000004">
    <property type="protein sequence ID" value="MBC8570687.1"/>
    <property type="molecule type" value="Genomic_DNA"/>
</dbReference>
<sequence>MKECKIAVVPPFEKPDPASDLVVFSPAKDYIPEYDTKNYLSQCMEYAMKYAVYLVPSVFSAFDYLCMTLIDREGNILGAQRAVHLNSLSLSHFRKAENLKIFPTELGAIALCVDVDIYHPFQVRMLKMMGAQLLVSAQHLQNRDYNRGRILSGPWNAAQQNNLTVVSVSNKRCCVTAPCEATEDKSGFVVYPTPTLELTASVDVTASAPAIFDYSLPGLTAHGFVKQNAEYLMGGKGR</sequence>
<evidence type="ECO:0000313" key="1">
    <source>
        <dbReference type="EMBL" id="MBC8570687.1"/>
    </source>
</evidence>
<evidence type="ECO:0008006" key="3">
    <source>
        <dbReference type="Google" id="ProtNLM"/>
    </source>
</evidence>
<keyword evidence="2" id="KW-1185">Reference proteome</keyword>
<dbReference type="SUPFAM" id="SSF56317">
    <property type="entry name" value="Carbon-nitrogen hydrolase"/>
    <property type="match status" value="1"/>
</dbReference>
<reference evidence="1" key="1">
    <citation type="submission" date="2020-08" db="EMBL/GenBank/DDBJ databases">
        <title>Genome public.</title>
        <authorList>
            <person name="Liu C."/>
            <person name="Sun Q."/>
        </authorList>
    </citation>
    <scope>NUCLEOTIDE SEQUENCE</scope>
    <source>
        <strain evidence="1">NSJ-54</strain>
    </source>
</reference>
<gene>
    <name evidence="1" type="ORF">H8709_07560</name>
</gene>
<name>A0A926EFE0_9FIRM</name>
<dbReference type="AlphaFoldDB" id="A0A926EFE0"/>
<dbReference type="Gene3D" id="3.60.110.10">
    <property type="entry name" value="Carbon-nitrogen hydrolase"/>
    <property type="match status" value="1"/>
</dbReference>
<evidence type="ECO:0000313" key="2">
    <source>
        <dbReference type="Proteomes" id="UP000660861"/>
    </source>
</evidence>
<dbReference type="Proteomes" id="UP000660861">
    <property type="component" value="Unassembled WGS sequence"/>
</dbReference>
<dbReference type="InterPro" id="IPR036526">
    <property type="entry name" value="C-N_Hydrolase_sf"/>
</dbReference>
<proteinExistence type="predicted"/>
<protein>
    <recommendedName>
        <fullName evidence="3">CN hydrolase domain-containing protein</fullName>
    </recommendedName>
</protein>
<comment type="caution">
    <text evidence="1">The sequence shown here is derived from an EMBL/GenBank/DDBJ whole genome shotgun (WGS) entry which is preliminary data.</text>
</comment>
<organism evidence="1 2">
    <name type="scientific">Zongyangia hominis</name>
    <dbReference type="NCBI Taxonomy" id="2763677"/>
    <lineage>
        <taxon>Bacteria</taxon>
        <taxon>Bacillati</taxon>
        <taxon>Bacillota</taxon>
        <taxon>Clostridia</taxon>
        <taxon>Eubacteriales</taxon>
        <taxon>Oscillospiraceae</taxon>
        <taxon>Zongyangia</taxon>
    </lineage>
</organism>